<dbReference type="WBParaSite" id="TCNE_0001212401-mRNA-1">
    <property type="protein sequence ID" value="TCNE_0001212401-mRNA-1"/>
    <property type="gene ID" value="TCNE_0001212401"/>
</dbReference>
<dbReference type="InterPro" id="IPR055167">
    <property type="entry name" value="Rootletin-like_CC"/>
</dbReference>
<feature type="coiled-coil region" evidence="2">
    <location>
        <begin position="1383"/>
        <end position="1884"/>
    </location>
</feature>
<dbReference type="EMBL" id="UYWY01021126">
    <property type="protein sequence ID" value="VDM43445.1"/>
    <property type="molecule type" value="Genomic_DNA"/>
</dbReference>
<feature type="coiled-coil region" evidence="2">
    <location>
        <begin position="360"/>
        <end position="415"/>
    </location>
</feature>
<evidence type="ECO:0000259" key="5">
    <source>
        <dbReference type="Pfam" id="PF24627"/>
    </source>
</evidence>
<feature type="coiled-coil region" evidence="2">
    <location>
        <begin position="1265"/>
        <end position="1299"/>
    </location>
</feature>
<feature type="compositionally biased region" description="Polar residues" evidence="3">
    <location>
        <begin position="1955"/>
        <end position="1965"/>
    </location>
</feature>
<dbReference type="Pfam" id="PF24627">
    <property type="entry name" value="PUMA_CC"/>
    <property type="match status" value="1"/>
</dbReference>
<dbReference type="InterPro" id="IPR057531">
    <property type="entry name" value="PUMA/OVT1_CC"/>
</dbReference>
<dbReference type="Proteomes" id="UP000050794">
    <property type="component" value="Unassembled WGS sequence"/>
</dbReference>
<feature type="region of interest" description="Disordered" evidence="3">
    <location>
        <begin position="734"/>
        <end position="774"/>
    </location>
</feature>
<feature type="coiled-coil region" evidence="2">
    <location>
        <begin position="176"/>
        <end position="210"/>
    </location>
</feature>
<evidence type="ECO:0000313" key="6">
    <source>
        <dbReference type="EMBL" id="VDM43445.1"/>
    </source>
</evidence>
<dbReference type="Pfam" id="PF15035">
    <property type="entry name" value="Rootletin"/>
    <property type="match status" value="1"/>
</dbReference>
<sequence length="2014" mass="234782">MESTSDTTTVVSGGGQNIELSHRIPDSPGSRSNYGEFYWDTNGENTYHPSDSFDSDLMLDTDNYGRDTSAARLDRTQEDLSKYRQRIDANVEQQKEYSDMMSALQQKVQEYRRHITELENKLLARRTTQEPSSFTIIDSTVFPDSKYKDDMLWSPKKKYTDDYEMLARFEDERRRNEEFRMQLEHERMQNDQLQNEIERLRQEFEISIRDKERTQRIHQNRERNLAQYLSEEQKKMMDLWTELQRVRKQLAEHKQQTVHDLENQRNEFIKVVRSITGVTQQLNLPGVAGHPGPTQPVLFGLSDVGGGSAAGGTTINHDAVLYEAIRRFRDSQKTAGPSTAATTLINEFKLGSAATDSDINAELMKKYEESIERNIELESKGDEAQRKIAALEAELRRTKERLADNQAALRKLHELAQEAHRSAEAHKRTRSLSPGSTPLPPSEALRSVRSILRNKDNEIQQLERKLKITETQMKEFMGKFEAADEARRRLDKQLADAKRDISNNLKAVEDAKRQERRLADRLRAAEAEKAAAEKARKYLEEELNKLQQQFQKSSTDGERKAREEAVELNQKLEEEFKNRINEMMRRMETLQRDNAKVKSECNMVKDKYRDIENEYNTTLRKIEERGYKQKDELSRQLFDIKHRMENEKAAREDAEKQKQRCVDDTEKLKEQITEYERQLMMVRHHNDELDTQAKSTQAKMTAIENDLVTNQKEIEKLSELNNRTVGFNYINQQGNQKHKAEADLDASKEQARKLEQESEKLKNENKILEGKEQRANDALTQQTNKAHLLQKELEEAKNEIEELERKLKRMEEDFTERLRGSIHSKGSEDDTGRDKGGAVPGSVSTYHDSQITEIRIKEINDKWKHDLEQLENEKDELERRIRELEDQLAEKDRSADRQDSDIAELKRRHQAEIDRIKAEMGHLYDKHQNDLDEEKEQYNKNLESIKIVEEELRAKLSAAEQKVAESQNRENELERENREWDEKYQAVSNQIQKLKDDLEDTRNEADKEIQKWKTDAYSVRSELKAIEASNSAMKTQLVSANDRCEALNKTVNDHNAKIRDLNTLIRHLEEELSDAKSALSSRDADLEGALGRIRSLEEQLAAAQLENNKIRSELDTLQRENETLKGTNAAQESEIERLKNKLLQAETTMKEQKNTVDHFRTERERLQNVYREKAKQADHLNQLAQSFDTKLNKMRKELQDNSDKFIAADAERAALRSELSKLQQELQFGKDQMVRKTDEYQSSLEDLANAHRAAEDGRLNALQELESRKYEIADLQSRLENADQRLISLQQEYMKADSERDILLDALRRFQSAANRAVTLNRYRQAVSHEDSEDITLEQPDETDGPFHSVPFPPSVDYTSGGAGGVIHTGGTTTINIDQPIDINQLESTLQTLIGRIEKLERERNEYREALNRLKKKTSDTHTTITRRETRYKTIEENLNDAEEEKRALEARLASAKQLLRSQEEALKQRDEERRQMKSKMVTTELHARGKEAQLRHLNEQLKNLRTDLENAHADIRQLRDNEEQWDANRFQLESKIRDQNGEVQRLNLLMVNVESEKQNLAEKVKELTGQLQLSEIKCVDMKEDTERLKRELSKAESVEIELRRTADQHSKISNEYQMLRDQINNAQNELANANNRKQQLENELLSVRTELREFKQRVHDINNRALDLQRQLQDEHAEKNRLDQKILNLEKAMAEQKTTENELRQQVESSKNDKKILQKELEDTRYRLSQIENDKKSLAQHFDALRRERLAQLKKIDMLENEKRRTDAAIRETALQREAIEKSLNAMERENKELYKNCAQLQQQIAQLEMENGNRIMELTNRQREEQERYLQRMRNEKQHVERIIENRERTQQNRIKQLENQLSMMREQLDNERRRRRDYVDRSLAGDMSKLGGGFLGLRTTGIHSAGILPHLDTEYTGGVNRYVRSTFASNPLTPPLGTSTPTHARYGGIDESQISPKQQDVDQSYISTSSYHPSMTGSVTDYSKLETLEPSKEIEGRLVCSGNIRIILAKN</sequence>
<gene>
    <name evidence="6" type="ORF">TCNE_LOCUS12124</name>
</gene>
<feature type="compositionally biased region" description="Basic and acidic residues" evidence="3">
    <location>
        <begin position="817"/>
        <end position="836"/>
    </location>
</feature>
<feature type="region of interest" description="Disordered" evidence="3">
    <location>
        <begin position="1"/>
        <end position="30"/>
    </location>
</feature>
<evidence type="ECO:0000259" key="4">
    <source>
        <dbReference type="Pfam" id="PF15035"/>
    </source>
</evidence>
<organism evidence="7 8">
    <name type="scientific">Toxocara canis</name>
    <name type="common">Canine roundworm</name>
    <dbReference type="NCBI Taxonomy" id="6265"/>
    <lineage>
        <taxon>Eukaryota</taxon>
        <taxon>Metazoa</taxon>
        <taxon>Ecdysozoa</taxon>
        <taxon>Nematoda</taxon>
        <taxon>Chromadorea</taxon>
        <taxon>Rhabditida</taxon>
        <taxon>Spirurina</taxon>
        <taxon>Ascaridomorpha</taxon>
        <taxon>Ascaridoidea</taxon>
        <taxon>Toxocaridae</taxon>
        <taxon>Toxocara</taxon>
    </lineage>
</organism>
<accession>A0A183UUF4</accession>
<evidence type="ECO:0000313" key="7">
    <source>
        <dbReference type="Proteomes" id="UP000050794"/>
    </source>
</evidence>
<feature type="compositionally biased region" description="Low complexity" evidence="3">
    <location>
        <begin position="1"/>
        <end position="11"/>
    </location>
</feature>
<protein>
    <submittedName>
        <fullName evidence="8">Major antigen</fullName>
    </submittedName>
</protein>
<reference evidence="8" key="1">
    <citation type="submission" date="2016-06" db="UniProtKB">
        <authorList>
            <consortium name="WormBaseParasite"/>
        </authorList>
    </citation>
    <scope>IDENTIFICATION</scope>
</reference>
<evidence type="ECO:0000313" key="8">
    <source>
        <dbReference type="WBParaSite" id="TCNE_0001212401-mRNA-1"/>
    </source>
</evidence>
<feature type="coiled-coil region" evidence="2">
    <location>
        <begin position="853"/>
        <end position="1239"/>
    </location>
</feature>
<evidence type="ECO:0000256" key="2">
    <source>
        <dbReference type="SAM" id="Coils"/>
    </source>
</evidence>
<feature type="compositionally biased region" description="Basic and acidic residues" evidence="3">
    <location>
        <begin position="738"/>
        <end position="774"/>
    </location>
</feature>
<keyword evidence="1 2" id="KW-0175">Coiled coil</keyword>
<dbReference type="PANTHER" id="PTHR23159">
    <property type="entry name" value="CENTROSOMAL PROTEIN 2"/>
    <property type="match status" value="1"/>
</dbReference>
<proteinExistence type="predicted"/>
<feature type="region of interest" description="Disordered" evidence="3">
    <location>
        <begin position="1933"/>
        <end position="1965"/>
    </location>
</feature>
<feature type="region of interest" description="Disordered" evidence="3">
    <location>
        <begin position="418"/>
        <end position="443"/>
    </location>
</feature>
<dbReference type="PANTHER" id="PTHR23159:SF61">
    <property type="entry name" value="LIN-5 (FIVE) INTERACTING PROTEIN"/>
    <property type="match status" value="1"/>
</dbReference>
<dbReference type="Gene3D" id="1.10.287.1490">
    <property type="match status" value="3"/>
</dbReference>
<feature type="coiled-coil region" evidence="2">
    <location>
        <begin position="73"/>
        <end position="121"/>
    </location>
</feature>
<feature type="compositionally biased region" description="Acidic residues" evidence="3">
    <location>
        <begin position="1331"/>
        <end position="1344"/>
    </location>
</feature>
<feature type="domain" description="Rootletin-like coiled-coil" evidence="4">
    <location>
        <begin position="84"/>
        <end position="271"/>
    </location>
</feature>
<feature type="region of interest" description="Disordered" evidence="3">
    <location>
        <begin position="1328"/>
        <end position="1365"/>
    </location>
</feature>
<evidence type="ECO:0000256" key="3">
    <source>
        <dbReference type="SAM" id="MobiDB-lite"/>
    </source>
</evidence>
<keyword evidence="7" id="KW-1185">Reference proteome</keyword>
<feature type="region of interest" description="Disordered" evidence="3">
    <location>
        <begin position="817"/>
        <end position="846"/>
    </location>
</feature>
<feature type="domain" description="PUMA/OVT1 coiled-coil region" evidence="5">
    <location>
        <begin position="457"/>
        <end position="530"/>
    </location>
</feature>
<reference evidence="6 7" key="2">
    <citation type="submission" date="2018-11" db="EMBL/GenBank/DDBJ databases">
        <authorList>
            <consortium name="Pathogen Informatics"/>
        </authorList>
    </citation>
    <scope>NUCLEOTIDE SEQUENCE [LARGE SCALE GENOMIC DNA]</scope>
</reference>
<name>A0A183UUF4_TOXCA</name>
<evidence type="ECO:0000256" key="1">
    <source>
        <dbReference type="ARBA" id="ARBA00023054"/>
    </source>
</evidence>